<feature type="compositionally biased region" description="Basic residues" evidence="1">
    <location>
        <begin position="17"/>
        <end position="36"/>
    </location>
</feature>
<feature type="compositionally biased region" description="Polar residues" evidence="1">
    <location>
        <begin position="178"/>
        <end position="189"/>
    </location>
</feature>
<feature type="compositionally biased region" description="Acidic residues" evidence="1">
    <location>
        <begin position="193"/>
        <end position="206"/>
    </location>
</feature>
<sequence>MKPKQYPNQYIRILWRHKNLHSIKKRPPTPPRKPKLPNKSLNSHSSNNSINNSETSAISKPLSSSSPHQQSHLTKSESITSTAKSKPSSSSQCNRSQFQRKFNGPLQRIEQQQEIDSNKLNNKKFNRKSATTNNNQNKAPYMRTFSLEQNIPSSSSSSSTKSNRNMVKGLQQPDKTESSSQLSDYSNIYDTVAPDDSDGIDNDDDNEKTNKDCDNRPYRTNDHNLTSNDEEMETSSQEMLSRSSSTDELSNYVNIDYFLRKNSVGRSISNIPVASRSSSSGNRKTSSSGVNVEESENENETFSSIKSSSDYDHFGSSDNLLKQFQIPANGAANRSYNSNSTSSASSLRLRNAKI</sequence>
<feature type="region of interest" description="Disordered" evidence="1">
    <location>
        <begin position="113"/>
        <end position="247"/>
    </location>
</feature>
<gene>
    <name evidence="2" type="ORF">BLA29_006332</name>
</gene>
<accession>A0A1Y3ATF1</accession>
<dbReference type="AlphaFoldDB" id="A0A1Y3ATF1"/>
<comment type="caution">
    <text evidence="2">The sequence shown here is derived from an EMBL/GenBank/DDBJ whole genome shotgun (WGS) entry which is preliminary data.</text>
</comment>
<feature type="compositionally biased region" description="Polar residues" evidence="1">
    <location>
        <begin position="234"/>
        <end position="247"/>
    </location>
</feature>
<feature type="compositionally biased region" description="Low complexity" evidence="1">
    <location>
        <begin position="275"/>
        <end position="292"/>
    </location>
</feature>
<protein>
    <submittedName>
        <fullName evidence="2">Uncharacterized protein</fullName>
    </submittedName>
</protein>
<feature type="compositionally biased region" description="Low complexity" evidence="1">
    <location>
        <begin position="331"/>
        <end position="354"/>
    </location>
</feature>
<evidence type="ECO:0000313" key="2">
    <source>
        <dbReference type="EMBL" id="OTF71751.1"/>
    </source>
</evidence>
<dbReference type="EMBL" id="MUJZ01059445">
    <property type="protein sequence ID" value="OTF71751.1"/>
    <property type="molecule type" value="Genomic_DNA"/>
</dbReference>
<feature type="region of interest" description="Disordered" evidence="1">
    <location>
        <begin position="330"/>
        <end position="354"/>
    </location>
</feature>
<evidence type="ECO:0000313" key="3">
    <source>
        <dbReference type="Proteomes" id="UP000194236"/>
    </source>
</evidence>
<name>A0A1Y3ATF1_EURMA</name>
<feature type="compositionally biased region" description="Basic and acidic residues" evidence="1">
    <location>
        <begin position="207"/>
        <end position="222"/>
    </location>
</feature>
<proteinExistence type="predicted"/>
<feature type="compositionally biased region" description="Low complexity" evidence="1">
    <location>
        <begin position="37"/>
        <end position="53"/>
    </location>
</feature>
<dbReference type="Proteomes" id="UP000194236">
    <property type="component" value="Unassembled WGS sequence"/>
</dbReference>
<keyword evidence="3" id="KW-1185">Reference proteome</keyword>
<reference evidence="2 3" key="1">
    <citation type="submission" date="2017-03" db="EMBL/GenBank/DDBJ databases">
        <title>Genome Survey of Euroglyphus maynei.</title>
        <authorList>
            <person name="Arlian L.G."/>
            <person name="Morgan M.S."/>
            <person name="Rider S.D."/>
        </authorList>
    </citation>
    <scope>NUCLEOTIDE SEQUENCE [LARGE SCALE GENOMIC DNA]</scope>
    <source>
        <strain evidence="2">Arlian Lab</strain>
        <tissue evidence="2">Whole body</tissue>
    </source>
</reference>
<feature type="region of interest" description="Disordered" evidence="1">
    <location>
        <begin position="17"/>
        <end position="96"/>
    </location>
</feature>
<organism evidence="2 3">
    <name type="scientific">Euroglyphus maynei</name>
    <name type="common">Mayne's house dust mite</name>
    <dbReference type="NCBI Taxonomy" id="6958"/>
    <lineage>
        <taxon>Eukaryota</taxon>
        <taxon>Metazoa</taxon>
        <taxon>Ecdysozoa</taxon>
        <taxon>Arthropoda</taxon>
        <taxon>Chelicerata</taxon>
        <taxon>Arachnida</taxon>
        <taxon>Acari</taxon>
        <taxon>Acariformes</taxon>
        <taxon>Sarcoptiformes</taxon>
        <taxon>Astigmata</taxon>
        <taxon>Psoroptidia</taxon>
        <taxon>Analgoidea</taxon>
        <taxon>Pyroglyphidae</taxon>
        <taxon>Pyroglyphinae</taxon>
        <taxon>Euroglyphus</taxon>
    </lineage>
</organism>
<feature type="compositionally biased region" description="Low complexity" evidence="1">
    <location>
        <begin position="61"/>
        <end position="91"/>
    </location>
</feature>
<feature type="compositionally biased region" description="Polar residues" evidence="1">
    <location>
        <begin position="128"/>
        <end position="138"/>
    </location>
</feature>
<evidence type="ECO:0000256" key="1">
    <source>
        <dbReference type="SAM" id="MobiDB-lite"/>
    </source>
</evidence>
<feature type="region of interest" description="Disordered" evidence="1">
    <location>
        <begin position="271"/>
        <end position="312"/>
    </location>
</feature>